<name>A0A151RJS5_CAJCA</name>
<proteinExistence type="predicted"/>
<accession>A0A151RJS5</accession>
<evidence type="ECO:0000313" key="2">
    <source>
        <dbReference type="Proteomes" id="UP000075243"/>
    </source>
</evidence>
<evidence type="ECO:0000313" key="1">
    <source>
        <dbReference type="EMBL" id="KYP42806.1"/>
    </source>
</evidence>
<organism evidence="1 2">
    <name type="scientific">Cajanus cajan</name>
    <name type="common">Pigeon pea</name>
    <name type="synonym">Cajanus indicus</name>
    <dbReference type="NCBI Taxonomy" id="3821"/>
    <lineage>
        <taxon>Eukaryota</taxon>
        <taxon>Viridiplantae</taxon>
        <taxon>Streptophyta</taxon>
        <taxon>Embryophyta</taxon>
        <taxon>Tracheophyta</taxon>
        <taxon>Spermatophyta</taxon>
        <taxon>Magnoliopsida</taxon>
        <taxon>eudicotyledons</taxon>
        <taxon>Gunneridae</taxon>
        <taxon>Pentapetalae</taxon>
        <taxon>rosids</taxon>
        <taxon>fabids</taxon>
        <taxon>Fabales</taxon>
        <taxon>Fabaceae</taxon>
        <taxon>Papilionoideae</taxon>
        <taxon>50 kb inversion clade</taxon>
        <taxon>NPAAA clade</taxon>
        <taxon>indigoferoid/millettioid clade</taxon>
        <taxon>Phaseoleae</taxon>
        <taxon>Cajanus</taxon>
    </lineage>
</organism>
<protein>
    <recommendedName>
        <fullName evidence="3">Reverse transcriptase domain-containing protein</fullName>
    </recommendedName>
</protein>
<reference evidence="1" key="1">
    <citation type="journal article" date="2012" name="Nat. Biotechnol.">
        <title>Draft genome sequence of pigeonpea (Cajanus cajan), an orphan legume crop of resource-poor farmers.</title>
        <authorList>
            <person name="Varshney R.K."/>
            <person name="Chen W."/>
            <person name="Li Y."/>
            <person name="Bharti A.K."/>
            <person name="Saxena R.K."/>
            <person name="Schlueter J.A."/>
            <person name="Donoghue M.T."/>
            <person name="Azam S."/>
            <person name="Fan G."/>
            <person name="Whaley A.M."/>
            <person name="Farmer A.D."/>
            <person name="Sheridan J."/>
            <person name="Iwata A."/>
            <person name="Tuteja R."/>
            <person name="Penmetsa R.V."/>
            <person name="Wu W."/>
            <person name="Upadhyaya H.D."/>
            <person name="Yang S.P."/>
            <person name="Shah T."/>
            <person name="Saxena K.B."/>
            <person name="Michael T."/>
            <person name="McCombie W.R."/>
            <person name="Yang B."/>
            <person name="Zhang G."/>
            <person name="Yang H."/>
            <person name="Wang J."/>
            <person name="Spillane C."/>
            <person name="Cook D.R."/>
            <person name="May G.D."/>
            <person name="Xu X."/>
            <person name="Jackson S.A."/>
        </authorList>
    </citation>
    <scope>NUCLEOTIDE SEQUENCE [LARGE SCALE GENOMIC DNA]</scope>
</reference>
<evidence type="ECO:0008006" key="3">
    <source>
        <dbReference type="Google" id="ProtNLM"/>
    </source>
</evidence>
<dbReference type="EMBL" id="KQ483699">
    <property type="protein sequence ID" value="KYP42806.1"/>
    <property type="molecule type" value="Genomic_DNA"/>
</dbReference>
<sequence>MEQAAFVQNISIIDNAFEIIHHMKCKLKGKKVEVAFKVEMSKAHDRIEWPYLRGLLLKMGFCQKWLS</sequence>
<dbReference type="AlphaFoldDB" id="A0A151RJS5"/>
<gene>
    <name evidence="1" type="ORF">KK1_035788</name>
</gene>
<dbReference type="Gramene" id="C.cajan_35561.t">
    <property type="protein sequence ID" value="C.cajan_35561.t.cds1"/>
    <property type="gene ID" value="C.cajan_35561"/>
</dbReference>
<dbReference type="Proteomes" id="UP000075243">
    <property type="component" value="Unassembled WGS sequence"/>
</dbReference>
<keyword evidence="2" id="KW-1185">Reference proteome</keyword>